<dbReference type="GO" id="GO:0016874">
    <property type="term" value="F:ligase activity"/>
    <property type="evidence" value="ECO:0007669"/>
    <property type="project" value="UniProtKB-KW"/>
</dbReference>
<feature type="transmembrane region" description="Helical" evidence="6">
    <location>
        <begin position="321"/>
        <end position="340"/>
    </location>
</feature>
<feature type="transmembrane region" description="Helical" evidence="6">
    <location>
        <begin position="513"/>
        <end position="533"/>
    </location>
</feature>
<dbReference type="PROSITE" id="PS50005">
    <property type="entry name" value="TPR"/>
    <property type="match status" value="1"/>
</dbReference>
<dbReference type="InterPro" id="IPR019734">
    <property type="entry name" value="TPR_rpt"/>
</dbReference>
<dbReference type="SMART" id="SM00028">
    <property type="entry name" value="TPR"/>
    <property type="match status" value="3"/>
</dbReference>
<feature type="transmembrane region" description="Helical" evidence="6">
    <location>
        <begin position="275"/>
        <end position="292"/>
    </location>
</feature>
<dbReference type="Gene3D" id="1.25.40.10">
    <property type="entry name" value="Tetratricopeptide repeat domain"/>
    <property type="match status" value="2"/>
</dbReference>
<keyword evidence="9" id="KW-1185">Reference proteome</keyword>
<dbReference type="AlphaFoldDB" id="A0A5B9PAI5"/>
<dbReference type="PANTHER" id="PTHR37422:SF23">
    <property type="entry name" value="TEICHURONIC ACID BIOSYNTHESIS PROTEIN TUAE"/>
    <property type="match status" value="1"/>
</dbReference>
<evidence type="ECO:0000256" key="6">
    <source>
        <dbReference type="SAM" id="Phobius"/>
    </source>
</evidence>
<feature type="repeat" description="TPR" evidence="5">
    <location>
        <begin position="702"/>
        <end position="735"/>
    </location>
</feature>
<feature type="transmembrane region" description="Helical" evidence="6">
    <location>
        <begin position="298"/>
        <end position="314"/>
    </location>
</feature>
<protein>
    <submittedName>
        <fullName evidence="8">O-Antigen ligase</fullName>
    </submittedName>
</protein>
<keyword evidence="5" id="KW-0802">TPR repeat</keyword>
<dbReference type="InterPro" id="IPR051533">
    <property type="entry name" value="WaaL-like"/>
</dbReference>
<keyword evidence="4 6" id="KW-0472">Membrane</keyword>
<feature type="transmembrane region" description="Helical" evidence="6">
    <location>
        <begin position="53"/>
        <end position="71"/>
    </location>
</feature>
<proteinExistence type="predicted"/>
<feature type="transmembrane region" description="Helical" evidence="6">
    <location>
        <begin position="417"/>
        <end position="437"/>
    </location>
</feature>
<feature type="transmembrane region" description="Helical" evidence="6">
    <location>
        <begin position="168"/>
        <end position="189"/>
    </location>
</feature>
<name>A0A5B9PAI5_9BACT</name>
<dbReference type="Proteomes" id="UP000322214">
    <property type="component" value="Chromosome"/>
</dbReference>
<dbReference type="Pfam" id="PF04932">
    <property type="entry name" value="Wzy_C"/>
    <property type="match status" value="1"/>
</dbReference>
<accession>A0A5B9PAI5</accession>
<dbReference type="InterPro" id="IPR007016">
    <property type="entry name" value="O-antigen_ligase-rel_domated"/>
</dbReference>
<keyword evidence="8" id="KW-0436">Ligase</keyword>
<feature type="transmembrane region" description="Helical" evidence="6">
    <location>
        <begin position="474"/>
        <end position="492"/>
    </location>
</feature>
<feature type="transmembrane region" description="Helical" evidence="6">
    <location>
        <begin position="143"/>
        <end position="161"/>
    </location>
</feature>
<feature type="domain" description="O-antigen ligase-related" evidence="7">
    <location>
        <begin position="283"/>
        <end position="425"/>
    </location>
</feature>
<evidence type="ECO:0000256" key="1">
    <source>
        <dbReference type="ARBA" id="ARBA00004141"/>
    </source>
</evidence>
<evidence type="ECO:0000256" key="2">
    <source>
        <dbReference type="ARBA" id="ARBA00022692"/>
    </source>
</evidence>
<keyword evidence="2 6" id="KW-0812">Transmembrane</keyword>
<evidence type="ECO:0000313" key="8">
    <source>
        <dbReference type="EMBL" id="QEG23787.1"/>
    </source>
</evidence>
<dbReference type="RefSeq" id="WP_075083081.1">
    <property type="nucleotide sequence ID" value="NZ_CP042912.1"/>
</dbReference>
<gene>
    <name evidence="8" type="ORF">MFFC18_36900</name>
</gene>
<evidence type="ECO:0000259" key="7">
    <source>
        <dbReference type="Pfam" id="PF04932"/>
    </source>
</evidence>
<feature type="transmembrane region" description="Helical" evidence="6">
    <location>
        <begin position="30"/>
        <end position="47"/>
    </location>
</feature>
<dbReference type="EMBL" id="CP042912">
    <property type="protein sequence ID" value="QEG23787.1"/>
    <property type="molecule type" value="Genomic_DNA"/>
</dbReference>
<evidence type="ECO:0000256" key="5">
    <source>
        <dbReference type="PROSITE-ProRule" id="PRU00339"/>
    </source>
</evidence>
<comment type="subcellular location">
    <subcellularLocation>
        <location evidence="1">Membrane</location>
        <topology evidence="1">Multi-pass membrane protein</topology>
    </subcellularLocation>
</comment>
<reference evidence="8 9" key="1">
    <citation type="submission" date="2019-08" db="EMBL/GenBank/DDBJ databases">
        <title>Deep-cultivation of Planctomycetes and their phenomic and genomic characterization uncovers novel biology.</title>
        <authorList>
            <person name="Wiegand S."/>
            <person name="Jogler M."/>
            <person name="Boedeker C."/>
            <person name="Pinto D."/>
            <person name="Vollmers J."/>
            <person name="Rivas-Marin E."/>
            <person name="Kohn T."/>
            <person name="Peeters S.H."/>
            <person name="Heuer A."/>
            <person name="Rast P."/>
            <person name="Oberbeckmann S."/>
            <person name="Bunk B."/>
            <person name="Jeske O."/>
            <person name="Meyerdierks A."/>
            <person name="Storesund J.E."/>
            <person name="Kallscheuer N."/>
            <person name="Luecker S."/>
            <person name="Lage O.M."/>
            <person name="Pohl T."/>
            <person name="Merkel B.J."/>
            <person name="Hornburger P."/>
            <person name="Mueller R.-W."/>
            <person name="Bruemmer F."/>
            <person name="Labrenz M."/>
            <person name="Spormann A.M."/>
            <person name="Op den Camp H."/>
            <person name="Overmann J."/>
            <person name="Amann R."/>
            <person name="Jetten M.S.M."/>
            <person name="Mascher T."/>
            <person name="Medema M.H."/>
            <person name="Devos D.P."/>
            <person name="Kaster A.-K."/>
            <person name="Ovreas L."/>
            <person name="Rohde M."/>
            <person name="Galperin M.Y."/>
            <person name="Jogler C."/>
        </authorList>
    </citation>
    <scope>NUCLEOTIDE SEQUENCE [LARGE SCALE GENOMIC DNA]</scope>
    <source>
        <strain evidence="8 9">FC18</strain>
    </source>
</reference>
<feature type="transmembrane region" description="Helical" evidence="6">
    <location>
        <begin position="219"/>
        <end position="238"/>
    </location>
</feature>
<dbReference type="PANTHER" id="PTHR37422">
    <property type="entry name" value="TEICHURONIC ACID BIOSYNTHESIS PROTEIN TUAE"/>
    <property type="match status" value="1"/>
</dbReference>
<feature type="transmembrane region" description="Helical" evidence="6">
    <location>
        <begin position="449"/>
        <end position="468"/>
    </location>
</feature>
<dbReference type="KEGG" id="mff:MFFC18_36900"/>
<sequence length="899" mass="100647">MNQTDNMTLGATLDSRNQTSTADIRQKFEWPGRICILVALLVSPWLYGSIYFSAQFLMAICCLVGIGFLWFESGVSERRSLILPYLLVPLFFGIVLTLVQIIPLGESADWLLGRQKELYPMLTGSAATSPSISMSTSDTWDQLGLLAIAFAALCLGCRYFRSTSHIKLFLTVVTVSGVAISLFGLMQALTTKEPNRIFWTVELLGGGQPFGPYVNRNNAAGYLLICLGASLGLLTILMTRPQRGPKPLGTKDLPFWTQFNSHVLRFVADLDATKLAAVMCPIVISVGLIGSLSRGGVLAWLIGAGVTLLAYGLIRRPTFSAFIFIPACGVAILIAFWLGMGDQLMHRMERIETVEVLSQTDQRLQHWKDTWPATREFGLLGSGVGAYDEVHRIYNSGHTQVVFRYAENQYYQAIVELGWPGLTLLTISWLLMLYYSLFLLAKGASASTIGIGVASLFVTVSVSVASFFDYGLYMPANMLLMSLFCGFVAYHAQSLSSRLKKKNWLRLETPNGIAQLLLLVTFAAIAMFALDFYRKWQIQSVVRGEHPVRSFSYDSPTLPEVDSLIEQLRPMVEHTRSGEGVDYMARLLIHRSRLQLLESLSRDDQASEPKQRWQRTSLDMMHENAWALQQDGQIFSAAEFLREDFIMENLPWAKQYLLESRKIDPMESQTHLLLGQVNAINGKTAAASKDMERAIMLAPNKTDLKYLAGFYYLQTGNSAMATRHFRDLLETSPRQFRKVMQIIFGGANRNVSAISEIAVARDVVPDRPELLYSLAKRHLSASSPARELALRRALGLLQEVSASDRDNLLIKAEVLFELQQYADAIEQFESCLDSKPHDSQTQFRVAQIHAMLSDLETAESKLNDILRMGDSEQLKKRSRNLLKQIEKKREQQKANSPNG</sequence>
<evidence type="ECO:0000313" key="9">
    <source>
        <dbReference type="Proteomes" id="UP000322214"/>
    </source>
</evidence>
<organism evidence="8 9">
    <name type="scientific">Mariniblastus fucicola</name>
    <dbReference type="NCBI Taxonomy" id="980251"/>
    <lineage>
        <taxon>Bacteria</taxon>
        <taxon>Pseudomonadati</taxon>
        <taxon>Planctomycetota</taxon>
        <taxon>Planctomycetia</taxon>
        <taxon>Pirellulales</taxon>
        <taxon>Pirellulaceae</taxon>
        <taxon>Mariniblastus</taxon>
    </lineage>
</organism>
<dbReference type="GO" id="GO:0016020">
    <property type="term" value="C:membrane"/>
    <property type="evidence" value="ECO:0007669"/>
    <property type="project" value="UniProtKB-SubCell"/>
</dbReference>
<dbReference type="OrthoDB" id="245671at2"/>
<evidence type="ECO:0000256" key="3">
    <source>
        <dbReference type="ARBA" id="ARBA00022989"/>
    </source>
</evidence>
<dbReference type="SUPFAM" id="SSF48452">
    <property type="entry name" value="TPR-like"/>
    <property type="match status" value="1"/>
</dbReference>
<dbReference type="InterPro" id="IPR011990">
    <property type="entry name" value="TPR-like_helical_dom_sf"/>
</dbReference>
<dbReference type="STRING" id="980251.GCA_001642875_00295"/>
<keyword evidence="3 6" id="KW-1133">Transmembrane helix</keyword>
<feature type="transmembrane region" description="Helical" evidence="6">
    <location>
        <begin position="83"/>
        <end position="102"/>
    </location>
</feature>
<evidence type="ECO:0000256" key="4">
    <source>
        <dbReference type="ARBA" id="ARBA00023136"/>
    </source>
</evidence>